<dbReference type="SMART" id="SM00066">
    <property type="entry name" value="GAL4"/>
    <property type="match status" value="1"/>
</dbReference>
<dbReference type="PANTHER" id="PTHR38111">
    <property type="entry name" value="ZN(2)-C6 FUNGAL-TYPE DOMAIN-CONTAINING PROTEIN-RELATED"/>
    <property type="match status" value="1"/>
</dbReference>
<dbReference type="InterPro" id="IPR001138">
    <property type="entry name" value="Zn2Cys6_DnaBD"/>
</dbReference>
<dbReference type="PROSITE" id="PS00463">
    <property type="entry name" value="ZN2_CY6_FUNGAL_1"/>
    <property type="match status" value="1"/>
</dbReference>
<dbReference type="SUPFAM" id="SSF57701">
    <property type="entry name" value="Zn2/Cys6 DNA-binding domain"/>
    <property type="match status" value="1"/>
</dbReference>
<evidence type="ECO:0000256" key="2">
    <source>
        <dbReference type="SAM" id="Phobius"/>
    </source>
</evidence>
<dbReference type="PROSITE" id="PS50048">
    <property type="entry name" value="ZN2_CY6_FUNGAL_2"/>
    <property type="match status" value="1"/>
</dbReference>
<dbReference type="Gene3D" id="4.10.240.10">
    <property type="entry name" value="Zn(2)-C6 fungal-type DNA-binding domain"/>
    <property type="match status" value="1"/>
</dbReference>
<dbReference type="Proteomes" id="UP000746612">
    <property type="component" value="Unassembled WGS sequence"/>
</dbReference>
<keyword evidence="2" id="KW-0472">Membrane</keyword>
<keyword evidence="1" id="KW-0539">Nucleus</keyword>
<keyword evidence="2" id="KW-0812">Transmembrane</keyword>
<evidence type="ECO:0000313" key="5">
    <source>
        <dbReference type="Proteomes" id="UP000746612"/>
    </source>
</evidence>
<feature type="transmembrane region" description="Helical" evidence="2">
    <location>
        <begin position="32"/>
        <end position="51"/>
    </location>
</feature>
<accession>A0A9N8ND00</accession>
<feature type="domain" description="Zn(2)-C6 fungal-type" evidence="3">
    <location>
        <begin position="529"/>
        <end position="557"/>
    </location>
</feature>
<protein>
    <recommendedName>
        <fullName evidence="3">Zn(2)-C6 fungal-type domain-containing protein</fullName>
    </recommendedName>
</protein>
<dbReference type="CDD" id="cd00067">
    <property type="entry name" value="GAL4"/>
    <property type="match status" value="1"/>
</dbReference>
<dbReference type="EMBL" id="CAJPIJ010000076">
    <property type="protein sequence ID" value="CAG1968466.1"/>
    <property type="molecule type" value="Genomic_DNA"/>
</dbReference>
<reference evidence="4" key="1">
    <citation type="submission" date="2021-03" db="EMBL/GenBank/DDBJ databases">
        <authorList>
            <person name="Alouane T."/>
            <person name="Langin T."/>
            <person name="Bonhomme L."/>
        </authorList>
    </citation>
    <scope>NUCLEOTIDE SEQUENCE</scope>
    <source>
        <strain evidence="4">MDC_Fg202</strain>
    </source>
</reference>
<gene>
    <name evidence="4" type="ORF">MDCFG202_LOCUS51092</name>
</gene>
<dbReference type="InterPro" id="IPR053178">
    <property type="entry name" value="Osmoadaptation_assoc"/>
</dbReference>
<evidence type="ECO:0000259" key="3">
    <source>
        <dbReference type="PROSITE" id="PS50048"/>
    </source>
</evidence>
<dbReference type="Pfam" id="PF00172">
    <property type="entry name" value="Zn_clus"/>
    <property type="match status" value="1"/>
</dbReference>
<keyword evidence="2" id="KW-1133">Transmembrane helix</keyword>
<dbReference type="GO" id="GO:0008270">
    <property type="term" value="F:zinc ion binding"/>
    <property type="evidence" value="ECO:0007669"/>
    <property type="project" value="InterPro"/>
</dbReference>
<comment type="caution">
    <text evidence="4">The sequence shown here is derived from an EMBL/GenBank/DDBJ whole genome shotgun (WGS) entry which is preliminary data.</text>
</comment>
<dbReference type="InterPro" id="IPR036864">
    <property type="entry name" value="Zn2-C6_fun-type_DNA-bd_sf"/>
</dbReference>
<dbReference type="InterPro" id="IPR021858">
    <property type="entry name" value="Fun_TF"/>
</dbReference>
<dbReference type="AlphaFoldDB" id="A0A9N8ND00"/>
<evidence type="ECO:0000256" key="1">
    <source>
        <dbReference type="ARBA" id="ARBA00023242"/>
    </source>
</evidence>
<organism evidence="4 5">
    <name type="scientific">Gibberella zeae</name>
    <name type="common">Wheat head blight fungus</name>
    <name type="synonym">Fusarium graminearum</name>
    <dbReference type="NCBI Taxonomy" id="5518"/>
    <lineage>
        <taxon>Eukaryota</taxon>
        <taxon>Fungi</taxon>
        <taxon>Dikarya</taxon>
        <taxon>Ascomycota</taxon>
        <taxon>Pezizomycotina</taxon>
        <taxon>Sordariomycetes</taxon>
        <taxon>Hypocreomycetidae</taxon>
        <taxon>Hypocreales</taxon>
        <taxon>Nectriaceae</taxon>
        <taxon>Fusarium</taxon>
    </lineage>
</organism>
<dbReference type="Pfam" id="PF11951">
    <property type="entry name" value="Fungal_trans_2"/>
    <property type="match status" value="1"/>
</dbReference>
<name>A0A9N8ND00_GIBZA</name>
<sequence length="968" mass="110434">MRISNMRLPNGMRNLSVRLSQVKIPHPHPRRIILYAMITAMMVGMIVIFTMSDTLFGPKNTGFDPLLSRTNDYRLLTSRRNNLGFYNTINVKKTGQKIMNPTLLELPKGSKHDFLVIARAPHVDQDIKGKKYRRAQQVATFVSLTWDAFGRPELTADNDWHKMLVEDFTEAQGPEHHCKNQPDMDKYIGPEDMKLFWRKNGTPMLIFTHQVNDENLCEGMYIVDARAAVPELVKQMGKHAKKLPAIAFDKPVLLRRQPPEGEESDARYQREKNWAPVYNPFSDDDDEMMFMVEPSQLYRFNSTDEPVQNMEAEAESAVDEPFPPDHEGKTWHSDSKTCMNDVMLTEKRVHQSTPMLSLTLCNRGACEPAANNTVIMGMVQMRYDPPQYTNTWYDHRIVVYSPVAPFNMMSISKKLTYHGETNSKYIWTGSMVYHGDQPTQRSHGYLDDEILLSFGIGDSAPGWLDIKAEELVIDHYFCQGATSGCSDLSRIEDKDDDDSTPHNLTPRKEGTFTKSRLATMVNRGGRSKACRTCKRRRVKCDNGKPLCQRCEKAGLNCEGYVTYEEFVDETKRFATDKPETKPKELQLQLTHKQQHVSRPFRPLINENDLIHAHLLSKIDGVLPLMTNLESLPSSTSTRSLSIRALAAVYFGKTNSDKRIFDLGTREYVKALKKVHTDLSSSTTVLEWDTLVSVLCLCMFETVAFTEKNGWLRHYEGISQLVKLRGPWRHQTPLDRELLRQCRFEIIVCALIKRCHCYLELADWQTIPWPADVPKTSSDTIHDIFARVPGQLHDMDLVWKGEADDDFVDSLRQRVEATLSDLEDWGLLYNHPRPLSGPVTNNDEFQHTVKDIALLALQRAIILCMSDLCTRLRIPLVAEIPVAFENQQTIRTAIAIEICQLAISCLSEGSTRTEPLLFIFPLQIASMNLPAGSAEEKMAEEVMNDVIAGTHGFEIGRRRELRPSRLDCS</sequence>
<dbReference type="GO" id="GO:0000981">
    <property type="term" value="F:DNA-binding transcription factor activity, RNA polymerase II-specific"/>
    <property type="evidence" value="ECO:0007669"/>
    <property type="project" value="InterPro"/>
</dbReference>
<evidence type="ECO:0000313" key="4">
    <source>
        <dbReference type="EMBL" id="CAG1968466.1"/>
    </source>
</evidence>
<proteinExistence type="predicted"/>